<dbReference type="OrthoDB" id="10267950at2759"/>
<dbReference type="STRING" id="945553.A0A0D2PAG2"/>
<sequence length="300" mass="33877">MIGLQYQIRLCPALQKKPTKDTYEASPSQSDTTNEKKDFDPFTPPYNEKLYVGELIDEESLEEFVILLNKYSVVPHHFLMVTKEFKSQASPPMPAELVQAYLLLSAARKSGRKFFSFYNCGKNSGASQAHKHIQFLPLLDNEYGPPIEILAKNAQIQFPDRPFSLDQLSYANHCYRFPPGLDAYNLPDLESFLASAFLQILDLAISTIRHDPDYPVGSPSYNVILTLEHMHIVPRCKEDHTLEETGDKLSVNALGYAGMLLVKSEEELEAVKREGTRKILRDVGLESVHHIQIEGSSQCS</sequence>
<feature type="domain" description="Ap4A phosphorylase 1/2 N-terminal" evidence="3">
    <location>
        <begin position="3"/>
        <end position="149"/>
    </location>
</feature>
<reference evidence="5" key="1">
    <citation type="submission" date="2014-04" db="EMBL/GenBank/DDBJ databases">
        <title>Evolutionary Origins and Diversification of the Mycorrhizal Mutualists.</title>
        <authorList>
            <consortium name="DOE Joint Genome Institute"/>
            <consortium name="Mycorrhizal Genomics Consortium"/>
            <person name="Kohler A."/>
            <person name="Kuo A."/>
            <person name="Nagy L.G."/>
            <person name="Floudas D."/>
            <person name="Copeland A."/>
            <person name="Barry K.W."/>
            <person name="Cichocki N."/>
            <person name="Veneault-Fourrey C."/>
            <person name="LaButti K."/>
            <person name="Lindquist E.A."/>
            <person name="Lipzen A."/>
            <person name="Lundell T."/>
            <person name="Morin E."/>
            <person name="Murat C."/>
            <person name="Riley R."/>
            <person name="Ohm R."/>
            <person name="Sun H."/>
            <person name="Tunlid A."/>
            <person name="Henrissat B."/>
            <person name="Grigoriev I.V."/>
            <person name="Hibbett D.S."/>
            <person name="Martin F."/>
        </authorList>
    </citation>
    <scope>NUCLEOTIDE SEQUENCE [LARGE SCALE GENOMIC DNA]</scope>
    <source>
        <strain evidence="5">FD-334 SS-4</strain>
    </source>
</reference>
<protein>
    <submittedName>
        <fullName evidence="4">Uncharacterized protein</fullName>
    </submittedName>
</protein>
<dbReference type="Pfam" id="PF19327">
    <property type="entry name" value="Ap4A_phos_N"/>
    <property type="match status" value="1"/>
</dbReference>
<dbReference type="Pfam" id="PF09830">
    <property type="entry name" value="ATP_transf"/>
    <property type="match status" value="1"/>
</dbReference>
<evidence type="ECO:0000313" key="4">
    <source>
        <dbReference type="EMBL" id="KJA27894.1"/>
    </source>
</evidence>
<evidence type="ECO:0000259" key="3">
    <source>
        <dbReference type="Pfam" id="PF19327"/>
    </source>
</evidence>
<evidence type="ECO:0000313" key="5">
    <source>
        <dbReference type="Proteomes" id="UP000054270"/>
    </source>
</evidence>
<proteinExistence type="predicted"/>
<organism evidence="4 5">
    <name type="scientific">Hypholoma sublateritium (strain FD-334 SS-4)</name>
    <dbReference type="NCBI Taxonomy" id="945553"/>
    <lineage>
        <taxon>Eukaryota</taxon>
        <taxon>Fungi</taxon>
        <taxon>Dikarya</taxon>
        <taxon>Basidiomycota</taxon>
        <taxon>Agaricomycotina</taxon>
        <taxon>Agaricomycetes</taxon>
        <taxon>Agaricomycetidae</taxon>
        <taxon>Agaricales</taxon>
        <taxon>Agaricineae</taxon>
        <taxon>Strophariaceae</taxon>
        <taxon>Hypholoma</taxon>
    </lineage>
</organism>
<dbReference type="InterPro" id="IPR019200">
    <property type="entry name" value="ATP_adenylylTrfase_C"/>
</dbReference>
<dbReference type="Proteomes" id="UP000054270">
    <property type="component" value="Unassembled WGS sequence"/>
</dbReference>
<name>A0A0D2PAG2_HYPSF</name>
<dbReference type="InterPro" id="IPR043171">
    <property type="entry name" value="Ap4A_phos1/2-like"/>
</dbReference>
<feature type="region of interest" description="Disordered" evidence="1">
    <location>
        <begin position="18"/>
        <end position="42"/>
    </location>
</feature>
<dbReference type="GO" id="GO:0005524">
    <property type="term" value="F:ATP binding"/>
    <property type="evidence" value="ECO:0007669"/>
    <property type="project" value="InterPro"/>
</dbReference>
<gene>
    <name evidence="4" type="ORF">HYPSUDRAFT_35074</name>
</gene>
<keyword evidence="5" id="KW-1185">Reference proteome</keyword>
<dbReference type="InterPro" id="IPR045759">
    <property type="entry name" value="Ap4A_phos1/2_N"/>
</dbReference>
<accession>A0A0D2PAG2</accession>
<dbReference type="AlphaFoldDB" id="A0A0D2PAG2"/>
<evidence type="ECO:0000256" key="1">
    <source>
        <dbReference type="SAM" id="MobiDB-lite"/>
    </source>
</evidence>
<dbReference type="GO" id="GO:0003877">
    <property type="term" value="F:ATP:ADP adenylyltransferase activity"/>
    <property type="evidence" value="ECO:0007669"/>
    <property type="project" value="InterPro"/>
</dbReference>
<dbReference type="SUPFAM" id="SSF54197">
    <property type="entry name" value="HIT-like"/>
    <property type="match status" value="1"/>
</dbReference>
<dbReference type="InterPro" id="IPR009163">
    <property type="entry name" value="Ap4A_phos1/2"/>
</dbReference>
<dbReference type="InterPro" id="IPR036265">
    <property type="entry name" value="HIT-like_sf"/>
</dbReference>
<evidence type="ECO:0000259" key="2">
    <source>
        <dbReference type="Pfam" id="PF09830"/>
    </source>
</evidence>
<dbReference type="GO" id="GO:0009117">
    <property type="term" value="P:nucleotide metabolic process"/>
    <property type="evidence" value="ECO:0007669"/>
    <property type="project" value="InterPro"/>
</dbReference>
<dbReference type="Gene3D" id="3.30.428.70">
    <property type="match status" value="1"/>
</dbReference>
<dbReference type="OMA" id="DPFENPP"/>
<dbReference type="EMBL" id="KN817523">
    <property type="protein sequence ID" value="KJA27894.1"/>
    <property type="molecule type" value="Genomic_DNA"/>
</dbReference>
<dbReference type="PANTHER" id="PTHR38420:SF1">
    <property type="entry name" value="PUTATIVE (AFU_ORTHOLOGUE AFUA_5G14690)-RELATED"/>
    <property type="match status" value="1"/>
</dbReference>
<dbReference type="PANTHER" id="PTHR38420">
    <property type="entry name" value="AP-4-A PHOSPHORYLASE II"/>
    <property type="match status" value="1"/>
</dbReference>
<feature type="domain" description="ATP adenylyltransferase C-terminal" evidence="2">
    <location>
        <begin position="168"/>
        <end position="285"/>
    </location>
</feature>